<evidence type="ECO:0000313" key="9">
    <source>
        <dbReference type="Ensembl" id="ENSPKIP00000036187.1"/>
    </source>
</evidence>
<evidence type="ECO:0000256" key="2">
    <source>
        <dbReference type="ARBA" id="ARBA00022723"/>
    </source>
</evidence>
<dbReference type="GO" id="GO:0008270">
    <property type="term" value="F:zinc ion binding"/>
    <property type="evidence" value="ECO:0007669"/>
    <property type="project" value="UniProtKB-KW"/>
</dbReference>
<sequence length="461" mass="50736">MTSNRTAFQEKLALIMEELANSAVAEICKLVDDGYSVLCLEISQRQKENDDLKMKIMMMEQMGAKNRAERASVRLGDALNNSTSEVKVFGKVRGLTERGSPSIAMHCVPHLTLAARGDEGTPAPPPLAASTRAAVRGDKHADVKQTKSECLPIKEEKLEEVLDSSGQDDLQNTSQQMVGEVLGSQLMENFRGENTPTQGTESITEWQQGGQIIPETTASEMEVVLKSEPEKELRCQGFEHREDALGPHCLAHLMHKMPSPVTDEMEAEGRLCLDATAAQISSVPSEFQPVLSSIGSLSTKPDAVPMNSVSLEYVMHSTWNKETVHMQHKQYSENREADLQTGSVPSTGPQVTPALSSYVPEMNGILTSYKHFTVPETVKSCAKVGAKNKLFMCKYCGKCCTRSGNLKRHQRVHTGEKPFGCPQCGKKFTQSCSLKRHQSIHTAEKQKSFLNAHSVDRGFLI</sequence>
<dbReference type="GeneTree" id="ENSGT01030000234576"/>
<reference evidence="9" key="2">
    <citation type="submission" date="2025-09" db="UniProtKB">
        <authorList>
            <consortium name="Ensembl"/>
        </authorList>
    </citation>
    <scope>IDENTIFICATION</scope>
</reference>
<dbReference type="KEGG" id="pki:111861067"/>
<dbReference type="PROSITE" id="PS50157">
    <property type="entry name" value="ZINC_FINGER_C2H2_2"/>
    <property type="match status" value="2"/>
</dbReference>
<feature type="domain" description="C2H2-type" evidence="8">
    <location>
        <begin position="419"/>
        <end position="446"/>
    </location>
</feature>
<protein>
    <submittedName>
        <fullName evidence="9">Zinc finger protein 112-like</fullName>
    </submittedName>
</protein>
<dbReference type="FunFam" id="3.30.160.60:FF:001290">
    <property type="entry name" value="Zinc finger 45-like"/>
    <property type="match status" value="1"/>
</dbReference>
<feature type="domain" description="C2H2-type" evidence="8">
    <location>
        <begin position="391"/>
        <end position="418"/>
    </location>
</feature>
<keyword evidence="10" id="KW-1185">Reference proteome</keyword>
<dbReference type="PANTHER" id="PTHR14196">
    <property type="entry name" value="ODD-SKIPPED - RELATED"/>
    <property type="match status" value="1"/>
</dbReference>
<comment type="subcellular location">
    <subcellularLocation>
        <location evidence="1">Nucleus</location>
    </subcellularLocation>
</comment>
<dbReference type="Ensembl" id="ENSPKIT00000017128.1">
    <property type="protein sequence ID" value="ENSPKIP00000036187.1"/>
    <property type="gene ID" value="ENSPKIG00000014847.1"/>
</dbReference>
<proteinExistence type="predicted"/>
<evidence type="ECO:0000256" key="6">
    <source>
        <dbReference type="ARBA" id="ARBA00023242"/>
    </source>
</evidence>
<dbReference type="InterPro" id="IPR036236">
    <property type="entry name" value="Znf_C2H2_sf"/>
</dbReference>
<dbReference type="Gene3D" id="3.30.160.60">
    <property type="entry name" value="Classic Zinc Finger"/>
    <property type="match status" value="2"/>
</dbReference>
<accession>A0A3B3SZI7</accession>
<evidence type="ECO:0000256" key="1">
    <source>
        <dbReference type="ARBA" id="ARBA00004123"/>
    </source>
</evidence>
<organism evidence="9 10">
    <name type="scientific">Paramormyrops kingsleyae</name>
    <dbReference type="NCBI Taxonomy" id="1676925"/>
    <lineage>
        <taxon>Eukaryota</taxon>
        <taxon>Metazoa</taxon>
        <taxon>Chordata</taxon>
        <taxon>Craniata</taxon>
        <taxon>Vertebrata</taxon>
        <taxon>Euteleostomi</taxon>
        <taxon>Actinopterygii</taxon>
        <taxon>Neopterygii</taxon>
        <taxon>Teleostei</taxon>
        <taxon>Osteoglossocephala</taxon>
        <taxon>Osteoglossomorpha</taxon>
        <taxon>Osteoglossiformes</taxon>
        <taxon>Mormyridae</taxon>
        <taxon>Paramormyrops</taxon>
    </lineage>
</organism>
<evidence type="ECO:0000256" key="4">
    <source>
        <dbReference type="ARBA" id="ARBA00022771"/>
    </source>
</evidence>
<dbReference type="PROSITE" id="PS00028">
    <property type="entry name" value="ZINC_FINGER_C2H2_1"/>
    <property type="match status" value="2"/>
</dbReference>
<evidence type="ECO:0000256" key="3">
    <source>
        <dbReference type="ARBA" id="ARBA00022737"/>
    </source>
</evidence>
<evidence type="ECO:0000313" key="10">
    <source>
        <dbReference type="Proteomes" id="UP000261540"/>
    </source>
</evidence>
<dbReference type="Proteomes" id="UP000261540">
    <property type="component" value="Unplaced"/>
</dbReference>
<dbReference type="FunFam" id="3.30.160.60:FF:001498">
    <property type="entry name" value="Zinc finger protein 404"/>
    <property type="match status" value="1"/>
</dbReference>
<reference evidence="9" key="1">
    <citation type="submission" date="2025-08" db="UniProtKB">
        <authorList>
            <consortium name="Ensembl"/>
        </authorList>
    </citation>
    <scope>IDENTIFICATION</scope>
</reference>
<dbReference type="InterPro" id="IPR013087">
    <property type="entry name" value="Znf_C2H2_type"/>
</dbReference>
<dbReference type="GO" id="GO:0000977">
    <property type="term" value="F:RNA polymerase II transcription regulatory region sequence-specific DNA binding"/>
    <property type="evidence" value="ECO:0007669"/>
    <property type="project" value="TreeGrafter"/>
</dbReference>
<dbReference type="GO" id="GO:0005634">
    <property type="term" value="C:nucleus"/>
    <property type="evidence" value="ECO:0007669"/>
    <property type="project" value="UniProtKB-SubCell"/>
</dbReference>
<dbReference type="InterPro" id="IPR050717">
    <property type="entry name" value="C2H2-ZF_Transcription_Reg"/>
</dbReference>
<dbReference type="SUPFAM" id="SSF57667">
    <property type="entry name" value="beta-beta-alpha zinc fingers"/>
    <property type="match status" value="1"/>
</dbReference>
<keyword evidence="3" id="KW-0677">Repeat</keyword>
<dbReference type="Pfam" id="PF00096">
    <property type="entry name" value="zf-C2H2"/>
    <property type="match status" value="2"/>
</dbReference>
<keyword evidence="2" id="KW-0479">Metal-binding</keyword>
<dbReference type="STRING" id="1676925.ENSPKIP00000036187"/>
<keyword evidence="6" id="KW-0539">Nucleus</keyword>
<name>A0A3B3SZI7_9TELE</name>
<dbReference type="AlphaFoldDB" id="A0A3B3SZI7"/>
<keyword evidence="5" id="KW-0862">Zinc</keyword>
<keyword evidence="4 7" id="KW-0863">Zinc-finger</keyword>
<dbReference type="GO" id="GO:0000981">
    <property type="term" value="F:DNA-binding transcription factor activity, RNA polymerase II-specific"/>
    <property type="evidence" value="ECO:0007669"/>
    <property type="project" value="TreeGrafter"/>
</dbReference>
<evidence type="ECO:0000256" key="5">
    <source>
        <dbReference type="ARBA" id="ARBA00022833"/>
    </source>
</evidence>
<dbReference type="PANTHER" id="PTHR14196:SF15">
    <property type="entry name" value="OOCYTE ZINC FINGER PROTEIN XLCOF7.1-LIKE"/>
    <property type="match status" value="1"/>
</dbReference>
<dbReference type="SMART" id="SM00355">
    <property type="entry name" value="ZnF_C2H2"/>
    <property type="match status" value="2"/>
</dbReference>
<dbReference type="OrthoDB" id="427030at2759"/>
<evidence type="ECO:0000256" key="7">
    <source>
        <dbReference type="PROSITE-ProRule" id="PRU00042"/>
    </source>
</evidence>
<evidence type="ECO:0000259" key="8">
    <source>
        <dbReference type="PROSITE" id="PS50157"/>
    </source>
</evidence>